<dbReference type="Gene3D" id="3.60.21.10">
    <property type="match status" value="1"/>
</dbReference>
<keyword evidence="3" id="KW-0472">Membrane</keyword>
<protein>
    <submittedName>
        <fullName evidence="7">Phosphohydrolase, ICC family</fullName>
    </submittedName>
</protein>
<keyword evidence="1 4" id="KW-0732">Signal</keyword>
<accession>A0A376CNZ2</accession>
<dbReference type="RefSeq" id="WP_018581360.1">
    <property type="nucleotide sequence ID" value="NZ_LDYD01000014.1"/>
</dbReference>
<dbReference type="Gene3D" id="2.60.40.380">
    <property type="entry name" value="Purple acid phosphatase-like, N-terminal"/>
    <property type="match status" value="1"/>
</dbReference>
<sequence length="512" mass="55815">MLRTRVVASVTSIALAATLVSTPNVYAQSTSVRDLVMGVGADDTSLNFSWVTLKAGQQYLRIAETNNPESSRDIPVEKQIYNAAVYHSNEVTVNDLKPATSYTYQAGSDAVGWTEPVEFTTDDGDDAWNFITMSDAQIGVDGIISEQAANWDKATVTAFERFPDSTMLLHLGDQVEGWGLPVKQYEEFAKPTALKRYPTAVLEGNHETYAPLSHFRQRFHLPNEVDESSNYFFERNNMLFIGLNSNENDAASIEKHARFIRETIAEHGTGKDWIVVGMHHAVYSQGSHNSDAEVQRLRDGLAPVFTKEGVDLVLAGHDHIYTRSHLMEGTTPVEPEQLPERGDVLTPSNGQVLYVTVTTAGGGKYYDFHDSSGTARPNLRREFVAGTDDELPATAYWRQDYTPDYTNVQVTPGTLTLTTYNVNTPYVVDKVTLSKEQAPVDEPSEPADEPTEPTEPTTPVQPAASGSIAGSSDGGAIALTVAGIVAVLAAVGGFALQSGMFDAVLDQLGIRR</sequence>
<feature type="compositionally biased region" description="Low complexity" evidence="2">
    <location>
        <begin position="454"/>
        <end position="469"/>
    </location>
</feature>
<dbReference type="Proteomes" id="UP000254467">
    <property type="component" value="Unassembled WGS sequence"/>
</dbReference>
<dbReference type="AlphaFoldDB" id="A0A376CNZ2"/>
<evidence type="ECO:0000256" key="3">
    <source>
        <dbReference type="SAM" id="Phobius"/>
    </source>
</evidence>
<feature type="chain" id="PRO_5016729907" evidence="4">
    <location>
        <begin position="28"/>
        <end position="512"/>
    </location>
</feature>
<keyword evidence="8" id="KW-1185">Reference proteome</keyword>
<dbReference type="PANTHER" id="PTHR45867">
    <property type="entry name" value="PURPLE ACID PHOSPHATASE"/>
    <property type="match status" value="1"/>
</dbReference>
<gene>
    <name evidence="7" type="ORF">NCTC11862_01849</name>
</gene>
<evidence type="ECO:0000256" key="2">
    <source>
        <dbReference type="SAM" id="MobiDB-lite"/>
    </source>
</evidence>
<evidence type="ECO:0000256" key="4">
    <source>
        <dbReference type="SAM" id="SignalP"/>
    </source>
</evidence>
<keyword evidence="7" id="KW-0378">Hydrolase</keyword>
<keyword evidence="3" id="KW-1133">Transmembrane helix</keyword>
<dbReference type="Pfam" id="PF16656">
    <property type="entry name" value="Pur_ac_phosph_N"/>
    <property type="match status" value="1"/>
</dbReference>
<feature type="signal peptide" evidence="4">
    <location>
        <begin position="1"/>
        <end position="27"/>
    </location>
</feature>
<keyword evidence="3" id="KW-0812">Transmembrane</keyword>
<dbReference type="SUPFAM" id="SSF49363">
    <property type="entry name" value="Purple acid phosphatase, N-terminal domain"/>
    <property type="match status" value="1"/>
</dbReference>
<evidence type="ECO:0000259" key="5">
    <source>
        <dbReference type="Pfam" id="PF00149"/>
    </source>
</evidence>
<evidence type="ECO:0000259" key="6">
    <source>
        <dbReference type="Pfam" id="PF16656"/>
    </source>
</evidence>
<dbReference type="GO" id="GO:0003993">
    <property type="term" value="F:acid phosphatase activity"/>
    <property type="evidence" value="ECO:0007669"/>
    <property type="project" value="InterPro"/>
</dbReference>
<evidence type="ECO:0000256" key="1">
    <source>
        <dbReference type="ARBA" id="ARBA00022729"/>
    </source>
</evidence>
<dbReference type="SUPFAM" id="SSF56300">
    <property type="entry name" value="Metallo-dependent phosphatases"/>
    <property type="match status" value="1"/>
</dbReference>
<dbReference type="GO" id="GO:0046872">
    <property type="term" value="F:metal ion binding"/>
    <property type="evidence" value="ECO:0007669"/>
    <property type="project" value="InterPro"/>
</dbReference>
<feature type="region of interest" description="Disordered" evidence="2">
    <location>
        <begin position="435"/>
        <end position="469"/>
    </location>
</feature>
<feature type="domain" description="Purple acid phosphatase N-terminal" evidence="6">
    <location>
        <begin position="39"/>
        <end position="121"/>
    </location>
</feature>
<proteinExistence type="predicted"/>
<dbReference type="STRING" id="35756.GCA_001044155_00213"/>
<evidence type="ECO:0000313" key="8">
    <source>
        <dbReference type="Proteomes" id="UP000254467"/>
    </source>
</evidence>
<dbReference type="PANTHER" id="PTHR45867:SF3">
    <property type="entry name" value="ACID PHOSPHATASE TYPE 7"/>
    <property type="match status" value="1"/>
</dbReference>
<dbReference type="OrthoDB" id="9804511at2"/>
<feature type="transmembrane region" description="Helical" evidence="3">
    <location>
        <begin position="475"/>
        <end position="496"/>
    </location>
</feature>
<name>A0A376CNZ2_9CORY</name>
<feature type="domain" description="Calcineurin-like phosphoesterase" evidence="5">
    <location>
        <begin position="155"/>
        <end position="321"/>
    </location>
</feature>
<evidence type="ECO:0000313" key="7">
    <source>
        <dbReference type="EMBL" id="STC70043.1"/>
    </source>
</evidence>
<reference evidence="7 8" key="1">
    <citation type="submission" date="2018-06" db="EMBL/GenBank/DDBJ databases">
        <authorList>
            <consortium name="Pathogen Informatics"/>
            <person name="Doyle S."/>
        </authorList>
    </citation>
    <scope>NUCLEOTIDE SEQUENCE [LARGE SCALE GENOMIC DNA]</scope>
    <source>
        <strain evidence="7 8">NCTC11862</strain>
    </source>
</reference>
<dbReference type="EMBL" id="UFXQ01000001">
    <property type="protein sequence ID" value="STC70043.1"/>
    <property type="molecule type" value="Genomic_DNA"/>
</dbReference>
<dbReference type="InterPro" id="IPR015914">
    <property type="entry name" value="PAPs_N"/>
</dbReference>
<dbReference type="InterPro" id="IPR029052">
    <property type="entry name" value="Metallo-depent_PP-like"/>
</dbReference>
<dbReference type="InterPro" id="IPR008963">
    <property type="entry name" value="Purple_acid_Pase-like_N"/>
</dbReference>
<feature type="compositionally biased region" description="Acidic residues" evidence="2">
    <location>
        <begin position="442"/>
        <end position="452"/>
    </location>
</feature>
<dbReference type="Pfam" id="PF00149">
    <property type="entry name" value="Metallophos"/>
    <property type="match status" value="1"/>
</dbReference>
<organism evidence="7 8">
    <name type="scientific">Corynebacterium pilosum</name>
    <dbReference type="NCBI Taxonomy" id="35756"/>
    <lineage>
        <taxon>Bacteria</taxon>
        <taxon>Bacillati</taxon>
        <taxon>Actinomycetota</taxon>
        <taxon>Actinomycetes</taxon>
        <taxon>Mycobacteriales</taxon>
        <taxon>Corynebacteriaceae</taxon>
        <taxon>Corynebacterium</taxon>
    </lineage>
</organism>
<dbReference type="InterPro" id="IPR004843">
    <property type="entry name" value="Calcineurin-like_PHP"/>
</dbReference>